<keyword evidence="2" id="KW-1185">Reference proteome</keyword>
<comment type="caution">
    <text evidence="1">The sequence shown here is derived from an EMBL/GenBank/DDBJ whole genome shotgun (WGS) entry which is preliminary data.</text>
</comment>
<evidence type="ECO:0000313" key="1">
    <source>
        <dbReference type="EMBL" id="KAK8786084.1"/>
    </source>
</evidence>
<proteinExistence type="predicted"/>
<evidence type="ECO:0000313" key="2">
    <source>
        <dbReference type="Proteomes" id="UP001321473"/>
    </source>
</evidence>
<reference evidence="1 2" key="1">
    <citation type="journal article" date="2023" name="Arcadia Sci">
        <title>De novo assembly of a long-read Amblyomma americanum tick genome.</title>
        <authorList>
            <person name="Chou S."/>
            <person name="Poskanzer K.E."/>
            <person name="Rollins M."/>
            <person name="Thuy-Boun P.S."/>
        </authorList>
    </citation>
    <scope>NUCLEOTIDE SEQUENCE [LARGE SCALE GENOMIC DNA]</scope>
    <source>
        <strain evidence="1">F_SG_1</strain>
        <tissue evidence="1">Salivary glands</tissue>
    </source>
</reference>
<name>A0AAQ4FFK5_AMBAM</name>
<accession>A0AAQ4FFK5</accession>
<sequence>MHDVCQLLKDIDIRWQIIGLVSGCDQKYGFSSASVSGFQGFVTWCLEDGTQTAAEVLLLVSQVPSQKCTVDGPSHKR</sequence>
<dbReference type="Proteomes" id="UP001321473">
    <property type="component" value="Unassembled WGS sequence"/>
</dbReference>
<dbReference type="AlphaFoldDB" id="A0AAQ4FFK5"/>
<organism evidence="1 2">
    <name type="scientific">Amblyomma americanum</name>
    <name type="common">Lone star tick</name>
    <dbReference type="NCBI Taxonomy" id="6943"/>
    <lineage>
        <taxon>Eukaryota</taxon>
        <taxon>Metazoa</taxon>
        <taxon>Ecdysozoa</taxon>
        <taxon>Arthropoda</taxon>
        <taxon>Chelicerata</taxon>
        <taxon>Arachnida</taxon>
        <taxon>Acari</taxon>
        <taxon>Parasitiformes</taxon>
        <taxon>Ixodida</taxon>
        <taxon>Ixodoidea</taxon>
        <taxon>Ixodidae</taxon>
        <taxon>Amblyomminae</taxon>
        <taxon>Amblyomma</taxon>
    </lineage>
</organism>
<gene>
    <name evidence="1" type="ORF">V5799_007554</name>
</gene>
<protein>
    <submittedName>
        <fullName evidence="1">Uncharacterized protein</fullName>
    </submittedName>
</protein>
<dbReference type="EMBL" id="JARKHS020003046">
    <property type="protein sequence ID" value="KAK8786084.1"/>
    <property type="molecule type" value="Genomic_DNA"/>
</dbReference>